<accession>A0AA51MQU8</accession>
<dbReference type="GO" id="GO:0008843">
    <property type="term" value="F:endochitinase activity"/>
    <property type="evidence" value="ECO:0007669"/>
    <property type="project" value="UniProtKB-EC"/>
</dbReference>
<dbReference type="SMART" id="SM00636">
    <property type="entry name" value="Glyco_18"/>
    <property type="match status" value="1"/>
</dbReference>
<feature type="signal peptide" evidence="9">
    <location>
        <begin position="1"/>
        <end position="30"/>
    </location>
</feature>
<keyword evidence="4" id="KW-0146">Chitin degradation</keyword>
<evidence type="ECO:0000256" key="4">
    <source>
        <dbReference type="ARBA" id="ARBA00023024"/>
    </source>
</evidence>
<dbReference type="AlphaFoldDB" id="A0AA51MQU8"/>
<keyword evidence="6" id="KW-0624">Polysaccharide degradation</keyword>
<dbReference type="InterPro" id="IPR017853">
    <property type="entry name" value="GH"/>
</dbReference>
<dbReference type="Gene3D" id="3.10.50.10">
    <property type="match status" value="1"/>
</dbReference>
<evidence type="ECO:0000256" key="1">
    <source>
        <dbReference type="ARBA" id="ARBA00000822"/>
    </source>
</evidence>
<evidence type="ECO:0000256" key="5">
    <source>
        <dbReference type="ARBA" id="ARBA00023295"/>
    </source>
</evidence>
<evidence type="ECO:0000256" key="7">
    <source>
        <dbReference type="RuleBase" id="RU000489"/>
    </source>
</evidence>
<evidence type="ECO:0000256" key="6">
    <source>
        <dbReference type="ARBA" id="ARBA00023326"/>
    </source>
</evidence>
<gene>
    <name evidence="11" type="ORF">RCC75_02805</name>
    <name evidence="12" type="ORF">RCG00_09980</name>
</gene>
<dbReference type="PANTHER" id="PTHR11177">
    <property type="entry name" value="CHITINASE"/>
    <property type="match status" value="1"/>
</dbReference>
<dbReference type="InterPro" id="IPR050314">
    <property type="entry name" value="Glycosyl_Hydrlase_18"/>
</dbReference>
<dbReference type="GO" id="GO:0000272">
    <property type="term" value="P:polysaccharide catabolic process"/>
    <property type="evidence" value="ECO:0007669"/>
    <property type="project" value="UniProtKB-KW"/>
</dbReference>
<dbReference type="GO" id="GO:0006032">
    <property type="term" value="P:chitin catabolic process"/>
    <property type="evidence" value="ECO:0007669"/>
    <property type="project" value="UniProtKB-KW"/>
</dbReference>
<evidence type="ECO:0000259" key="10">
    <source>
        <dbReference type="PROSITE" id="PS51910"/>
    </source>
</evidence>
<keyword evidence="6" id="KW-0119">Carbohydrate metabolism</keyword>
<comment type="similarity">
    <text evidence="8">Belongs to the glycosyl hydrolase 18 family.</text>
</comment>
<dbReference type="Proteomes" id="UP001229862">
    <property type="component" value="Chromosome"/>
</dbReference>
<dbReference type="InterPro" id="IPR001579">
    <property type="entry name" value="Glyco_hydro_18_chit_AS"/>
</dbReference>
<organism evidence="12">
    <name type="scientific">Thiothrix subterranea</name>
    <dbReference type="NCBI Taxonomy" id="2735563"/>
    <lineage>
        <taxon>Bacteria</taxon>
        <taxon>Pseudomonadati</taxon>
        <taxon>Pseudomonadota</taxon>
        <taxon>Gammaproteobacteria</taxon>
        <taxon>Thiotrichales</taxon>
        <taxon>Thiotrichaceae</taxon>
        <taxon>Thiothrix</taxon>
    </lineage>
</organism>
<keyword evidence="5 7" id="KW-0326">Glycosidase</keyword>
<keyword evidence="13" id="KW-1185">Reference proteome</keyword>
<keyword evidence="9" id="KW-0732">Signal</keyword>
<evidence type="ECO:0000256" key="2">
    <source>
        <dbReference type="ARBA" id="ARBA00012729"/>
    </source>
</evidence>
<dbReference type="Proteomes" id="UP001223336">
    <property type="component" value="Unassembled WGS sequence"/>
</dbReference>
<dbReference type="Pfam" id="PF00704">
    <property type="entry name" value="Glyco_hydro_18"/>
    <property type="match status" value="1"/>
</dbReference>
<evidence type="ECO:0000256" key="3">
    <source>
        <dbReference type="ARBA" id="ARBA00022801"/>
    </source>
</evidence>
<dbReference type="EC" id="3.2.1.14" evidence="2"/>
<dbReference type="InterPro" id="IPR029070">
    <property type="entry name" value="Chitinase_insertion_sf"/>
</dbReference>
<sequence length="462" mass="49882">MKMTMANANGVVATWLLTVMTLVASHAVQAGEKITKPWVTGYVTGEWHRSDGTIGILNDEDWDTLTHVIHHAAGLNSNGSLDMNYGGWGLSSQSRRTALIEQAHAKNVKVLFSVVNFGGYAPVLADAAKRQTLVTQLIDVLKNGTGPGYDGLDIDLEPVTADSSGNNPNYEAFITELQAQMKTLNKTNNPGMLVERPLLAIATGIEVVVDNSTGNLRKLLAKLQDKLDQINVMAYDLAIANDGVTWHDGALYDGGNKYPTNPARSVMSADRALQQFISAGVLPSKLGLGISGEIRGWIGGKVTSTTDGVTAPMQTWTALPGTWESSGGDKIDRGRYSQLMKPGYQCVKGASNDCSYKPEYYRWDDKAKMPYLSINKAGSDADMFISYNDARSVSEKVKYVKEKGLGGVMLWELGRECLPPGAGGGSIDQCVSGDGKYRPLLKAIRQTLRTGTGKYKPLLVQP</sequence>
<dbReference type="InterPro" id="IPR001223">
    <property type="entry name" value="Glyco_hydro18_cat"/>
</dbReference>
<evidence type="ECO:0000313" key="11">
    <source>
        <dbReference type="EMBL" id="MDQ5767438.1"/>
    </source>
</evidence>
<evidence type="ECO:0000256" key="9">
    <source>
        <dbReference type="SAM" id="SignalP"/>
    </source>
</evidence>
<feature type="chain" id="PRO_5041254122" description="chitinase" evidence="9">
    <location>
        <begin position="31"/>
        <end position="462"/>
    </location>
</feature>
<evidence type="ECO:0000256" key="8">
    <source>
        <dbReference type="RuleBase" id="RU004453"/>
    </source>
</evidence>
<evidence type="ECO:0000313" key="13">
    <source>
        <dbReference type="Proteomes" id="UP001223336"/>
    </source>
</evidence>
<dbReference type="PROSITE" id="PS01095">
    <property type="entry name" value="GH18_1"/>
    <property type="match status" value="1"/>
</dbReference>
<dbReference type="EMBL" id="CP133217">
    <property type="protein sequence ID" value="WML88690.1"/>
    <property type="molecule type" value="Genomic_DNA"/>
</dbReference>
<reference evidence="12 13" key="1">
    <citation type="submission" date="2023-08" db="EMBL/GenBank/DDBJ databases">
        <title>New molecular markers tilS and rpoB for phylogenetic and monitoring studies of the genus Thiothrix biodiversity.</title>
        <authorList>
            <person name="Ravin N.V."/>
            <person name="Smolyakov D."/>
            <person name="Markov N.D."/>
            <person name="Beletsky A.V."/>
            <person name="Mardanov A.V."/>
            <person name="Rudenko T.S."/>
            <person name="Grabovich M.Y."/>
        </authorList>
    </citation>
    <scope>NUCLEOTIDE SEQUENCE</scope>
    <source>
        <strain evidence="12">DNT52</strain>
        <strain evidence="11 13">H33</strain>
    </source>
</reference>
<dbReference type="RefSeq" id="WP_308133619.1">
    <property type="nucleotide sequence ID" value="NZ_CP133217.1"/>
</dbReference>
<name>A0AA51MQU8_9GAMM</name>
<proteinExistence type="inferred from homology"/>
<dbReference type="Gene3D" id="3.20.20.80">
    <property type="entry name" value="Glycosidases"/>
    <property type="match status" value="2"/>
</dbReference>
<feature type="domain" description="GH18" evidence="10">
    <location>
        <begin position="37"/>
        <end position="451"/>
    </location>
</feature>
<protein>
    <recommendedName>
        <fullName evidence="2">chitinase</fullName>
        <ecNumber evidence="2">3.2.1.14</ecNumber>
    </recommendedName>
</protein>
<evidence type="ECO:0000313" key="12">
    <source>
        <dbReference type="EMBL" id="WML88690.1"/>
    </source>
</evidence>
<dbReference type="GO" id="GO:0008061">
    <property type="term" value="F:chitin binding"/>
    <property type="evidence" value="ECO:0007669"/>
    <property type="project" value="InterPro"/>
</dbReference>
<keyword evidence="3 7" id="KW-0378">Hydrolase</keyword>
<dbReference type="InterPro" id="IPR011583">
    <property type="entry name" value="Chitinase_II/V-like_cat"/>
</dbReference>
<dbReference type="PROSITE" id="PS51910">
    <property type="entry name" value="GH18_2"/>
    <property type="match status" value="1"/>
</dbReference>
<comment type="catalytic activity">
    <reaction evidence="1">
        <text>Random endo-hydrolysis of N-acetyl-beta-D-glucosaminide (1-&gt;4)-beta-linkages in chitin and chitodextrins.</text>
        <dbReference type="EC" id="3.2.1.14"/>
    </reaction>
</comment>
<dbReference type="PANTHER" id="PTHR11177:SF317">
    <property type="entry name" value="CHITINASE 12-RELATED"/>
    <property type="match status" value="1"/>
</dbReference>
<dbReference type="SUPFAM" id="SSF51445">
    <property type="entry name" value="(Trans)glycosidases"/>
    <property type="match status" value="1"/>
</dbReference>
<dbReference type="EMBL" id="JAVFKN010000002">
    <property type="protein sequence ID" value="MDQ5767438.1"/>
    <property type="molecule type" value="Genomic_DNA"/>
</dbReference>